<evidence type="ECO:0000313" key="1">
    <source>
        <dbReference type="EMBL" id="CAB5216972.1"/>
    </source>
</evidence>
<dbReference type="EMBL" id="LR798244">
    <property type="protein sequence ID" value="CAB5216972.1"/>
    <property type="molecule type" value="Genomic_DNA"/>
</dbReference>
<reference evidence="1" key="1">
    <citation type="submission" date="2020-05" db="EMBL/GenBank/DDBJ databases">
        <authorList>
            <person name="Chiriac C."/>
            <person name="Salcher M."/>
            <person name="Ghai R."/>
            <person name="Kavagutti S V."/>
        </authorList>
    </citation>
    <scope>NUCLEOTIDE SEQUENCE</scope>
</reference>
<gene>
    <name evidence="1" type="ORF">UFOVP199_21</name>
</gene>
<protein>
    <submittedName>
        <fullName evidence="1">Uncharacterized protein</fullName>
    </submittedName>
</protein>
<accession>A0A6J7WL69</accession>
<sequence length="76" mass="7839">MSLAAALAANKSSLKGPRCTICTLMDTLTKDDAAALRTAMADVTFTGAGISRALKAEGHTISGASVMRHRKGECSK</sequence>
<name>A0A6J7WL69_9CAUD</name>
<proteinExistence type="predicted"/>
<organism evidence="1">
    <name type="scientific">uncultured Caudovirales phage</name>
    <dbReference type="NCBI Taxonomy" id="2100421"/>
    <lineage>
        <taxon>Viruses</taxon>
        <taxon>Duplodnaviria</taxon>
        <taxon>Heunggongvirae</taxon>
        <taxon>Uroviricota</taxon>
        <taxon>Caudoviricetes</taxon>
        <taxon>Peduoviridae</taxon>
        <taxon>Maltschvirus</taxon>
        <taxon>Maltschvirus maltsch</taxon>
    </lineage>
</organism>